<sequence length="103" mass="11483">MGDDSGLIRVKRHSKKKCGIEVERRKDGYYYITSVGDGSSDVSVGDRVLEINGVHHEEFESPEKANGLFETITFDVASDDDGSSNSDHHHSSSKKKKKNKRSK</sequence>
<evidence type="ECO:0000259" key="2">
    <source>
        <dbReference type="PROSITE" id="PS50106"/>
    </source>
</evidence>
<evidence type="ECO:0000313" key="3">
    <source>
        <dbReference type="EMBL" id="CAD8340378.1"/>
    </source>
</evidence>
<proteinExistence type="predicted"/>
<feature type="region of interest" description="Disordered" evidence="1">
    <location>
        <begin position="78"/>
        <end position="103"/>
    </location>
</feature>
<protein>
    <recommendedName>
        <fullName evidence="2">PDZ domain-containing protein</fullName>
    </recommendedName>
</protein>
<dbReference type="InterPro" id="IPR036034">
    <property type="entry name" value="PDZ_sf"/>
</dbReference>
<dbReference type="InterPro" id="IPR001478">
    <property type="entry name" value="PDZ"/>
</dbReference>
<dbReference type="EMBL" id="HBEF01020292">
    <property type="protein sequence ID" value="CAD8340378.1"/>
    <property type="molecule type" value="Transcribed_RNA"/>
</dbReference>
<gene>
    <name evidence="3" type="ORF">CAUS1442_LOCUS12512</name>
</gene>
<accession>A0A7R9ZQF9</accession>
<dbReference type="SUPFAM" id="SSF50156">
    <property type="entry name" value="PDZ domain-like"/>
    <property type="match status" value="1"/>
</dbReference>
<organism evidence="3">
    <name type="scientific">Craspedostauros australis</name>
    <dbReference type="NCBI Taxonomy" id="1486917"/>
    <lineage>
        <taxon>Eukaryota</taxon>
        <taxon>Sar</taxon>
        <taxon>Stramenopiles</taxon>
        <taxon>Ochrophyta</taxon>
        <taxon>Bacillariophyta</taxon>
        <taxon>Bacillariophyceae</taxon>
        <taxon>Bacillariophycidae</taxon>
        <taxon>Naviculales</taxon>
        <taxon>Naviculaceae</taxon>
        <taxon>Craspedostauros</taxon>
    </lineage>
</organism>
<dbReference type="PROSITE" id="PS50106">
    <property type="entry name" value="PDZ"/>
    <property type="match status" value="1"/>
</dbReference>
<feature type="domain" description="PDZ" evidence="2">
    <location>
        <begin position="7"/>
        <end position="58"/>
    </location>
</feature>
<name>A0A7R9ZQF9_9STRA</name>
<reference evidence="3" key="1">
    <citation type="submission" date="2021-01" db="EMBL/GenBank/DDBJ databases">
        <authorList>
            <person name="Corre E."/>
            <person name="Pelletier E."/>
            <person name="Niang G."/>
            <person name="Scheremetjew M."/>
            <person name="Finn R."/>
            <person name="Kale V."/>
            <person name="Holt S."/>
            <person name="Cochrane G."/>
            <person name="Meng A."/>
            <person name="Brown T."/>
            <person name="Cohen L."/>
        </authorList>
    </citation>
    <scope>NUCLEOTIDE SEQUENCE</scope>
    <source>
        <strain evidence="3">CCMP3328</strain>
    </source>
</reference>
<feature type="compositionally biased region" description="Basic residues" evidence="1">
    <location>
        <begin position="91"/>
        <end position="103"/>
    </location>
</feature>
<evidence type="ECO:0000256" key="1">
    <source>
        <dbReference type="SAM" id="MobiDB-lite"/>
    </source>
</evidence>
<dbReference type="AlphaFoldDB" id="A0A7R9ZQF9"/>